<keyword evidence="5" id="KW-0735">Signal-anchor</keyword>
<sequence length="366" mass="42907">MQLSKNARQHFNKDLTFNLNFLVMSKNSLLHQYKKDVTELTKRAKHLNLSNHNIKKIFDECFKEIEDNDKKQRSYHSIFSLILKITLLIVIFCLILYVLLNVHQPTSSIVLRNVQGLIYPGLKLVRFLAVPILKQFPSLTHLYDESCLVENPYFYVSDMECWPCEDVHTIVDLTDFDNYSLYQSGIPYVVKTNQKPVSFYELKFLYSKKKEILDKNADRIRSTNSRIKSLDSLFNQELEVLGHTHISWRINRMLPAQIIRSLFPRPYIVPERSGQSVERFIMIDEVNAEGYSFPNTECSYVFVIQSSGERTIILKPSKECGNACRTVSIILKPSFVLWYNWWYWRPMSFPSQNASKVSITYISSYC</sequence>
<comment type="subcellular location">
    <subcellularLocation>
        <location evidence="2">Cytoplasm</location>
    </subcellularLocation>
    <subcellularLocation>
        <location evidence="1">Golgi apparatus membrane</location>
        <topology evidence="1">Single-pass type II membrane protein</topology>
    </subcellularLocation>
</comment>
<accession>A0AAN7SRA8</accession>
<keyword evidence="8 9" id="KW-0472">Membrane</keyword>
<dbReference type="EMBL" id="JARPUR010000001">
    <property type="protein sequence ID" value="KAK4886348.1"/>
    <property type="molecule type" value="Genomic_DNA"/>
</dbReference>
<organism evidence="10 11">
    <name type="scientific">Aquatica leii</name>
    <dbReference type="NCBI Taxonomy" id="1421715"/>
    <lineage>
        <taxon>Eukaryota</taxon>
        <taxon>Metazoa</taxon>
        <taxon>Ecdysozoa</taxon>
        <taxon>Arthropoda</taxon>
        <taxon>Hexapoda</taxon>
        <taxon>Insecta</taxon>
        <taxon>Pterygota</taxon>
        <taxon>Neoptera</taxon>
        <taxon>Endopterygota</taxon>
        <taxon>Coleoptera</taxon>
        <taxon>Polyphaga</taxon>
        <taxon>Elateriformia</taxon>
        <taxon>Elateroidea</taxon>
        <taxon>Lampyridae</taxon>
        <taxon>Luciolinae</taxon>
        <taxon>Aquatica</taxon>
    </lineage>
</organism>
<dbReference type="InterPro" id="IPR038757">
    <property type="entry name" value="BRAP"/>
</dbReference>
<keyword evidence="11" id="KW-1185">Reference proteome</keyword>
<proteinExistence type="predicted"/>
<keyword evidence="6 9" id="KW-1133">Transmembrane helix</keyword>
<evidence type="ECO:0000256" key="3">
    <source>
        <dbReference type="ARBA" id="ARBA00022490"/>
    </source>
</evidence>
<keyword evidence="3" id="KW-0963">Cytoplasm</keyword>
<evidence type="ECO:0000256" key="5">
    <source>
        <dbReference type="ARBA" id="ARBA00022968"/>
    </source>
</evidence>
<evidence type="ECO:0000313" key="10">
    <source>
        <dbReference type="EMBL" id="KAK4886348.1"/>
    </source>
</evidence>
<dbReference type="Proteomes" id="UP001353858">
    <property type="component" value="Unassembled WGS sequence"/>
</dbReference>
<keyword evidence="4 9" id="KW-0812">Transmembrane</keyword>
<gene>
    <name evidence="10" type="ORF">RN001_002619</name>
</gene>
<comment type="caution">
    <text evidence="10">The sequence shown here is derived from an EMBL/GenBank/DDBJ whole genome shotgun (WGS) entry which is preliminary data.</text>
</comment>
<dbReference type="PANTHER" id="PTHR35259">
    <property type="entry name" value="BOMBESIN RECEPTOR-ACTIVATED PROTEIN C6ORF89"/>
    <property type="match status" value="1"/>
</dbReference>
<dbReference type="PANTHER" id="PTHR35259:SF1">
    <property type="entry name" value="BOMBESIN RECEPTOR-ACTIVATED PROTEIN C6ORF89"/>
    <property type="match status" value="1"/>
</dbReference>
<evidence type="ECO:0000256" key="6">
    <source>
        <dbReference type="ARBA" id="ARBA00022989"/>
    </source>
</evidence>
<keyword evidence="7" id="KW-0333">Golgi apparatus</keyword>
<evidence type="ECO:0000256" key="9">
    <source>
        <dbReference type="SAM" id="Phobius"/>
    </source>
</evidence>
<dbReference type="GO" id="GO:0000139">
    <property type="term" value="C:Golgi membrane"/>
    <property type="evidence" value="ECO:0007669"/>
    <property type="project" value="UniProtKB-SubCell"/>
</dbReference>
<evidence type="ECO:0000256" key="2">
    <source>
        <dbReference type="ARBA" id="ARBA00004496"/>
    </source>
</evidence>
<protein>
    <submittedName>
        <fullName evidence="10">Uncharacterized protein</fullName>
    </submittedName>
</protein>
<reference evidence="11" key="1">
    <citation type="submission" date="2023-01" db="EMBL/GenBank/DDBJ databases">
        <title>Key to firefly adult light organ development and bioluminescence: homeobox transcription factors regulate luciferase expression and transportation to peroxisome.</title>
        <authorList>
            <person name="Fu X."/>
        </authorList>
    </citation>
    <scope>NUCLEOTIDE SEQUENCE [LARGE SCALE GENOMIC DNA]</scope>
</reference>
<evidence type="ECO:0000256" key="7">
    <source>
        <dbReference type="ARBA" id="ARBA00023034"/>
    </source>
</evidence>
<feature type="transmembrane region" description="Helical" evidence="9">
    <location>
        <begin position="78"/>
        <end position="100"/>
    </location>
</feature>
<evidence type="ECO:0000256" key="4">
    <source>
        <dbReference type="ARBA" id="ARBA00022692"/>
    </source>
</evidence>
<name>A0AAN7SRA8_9COLE</name>
<dbReference type="AlphaFoldDB" id="A0AAN7SRA8"/>
<evidence type="ECO:0000256" key="1">
    <source>
        <dbReference type="ARBA" id="ARBA00004323"/>
    </source>
</evidence>
<evidence type="ECO:0000313" key="11">
    <source>
        <dbReference type="Proteomes" id="UP001353858"/>
    </source>
</evidence>
<evidence type="ECO:0000256" key="8">
    <source>
        <dbReference type="ARBA" id="ARBA00023136"/>
    </source>
</evidence>